<feature type="compositionally biased region" description="Polar residues" evidence="1">
    <location>
        <begin position="240"/>
        <end position="249"/>
    </location>
</feature>
<feature type="compositionally biased region" description="Basic residues" evidence="1">
    <location>
        <begin position="290"/>
        <end position="299"/>
    </location>
</feature>
<name>A0A0C3A3X4_SERVB</name>
<evidence type="ECO:0000313" key="2">
    <source>
        <dbReference type="EMBL" id="KIM19375.1"/>
    </source>
</evidence>
<feature type="compositionally biased region" description="Polar residues" evidence="1">
    <location>
        <begin position="107"/>
        <end position="148"/>
    </location>
</feature>
<feature type="compositionally biased region" description="Low complexity" evidence="1">
    <location>
        <begin position="250"/>
        <end position="269"/>
    </location>
</feature>
<feature type="region of interest" description="Disordered" evidence="1">
    <location>
        <begin position="216"/>
        <end position="330"/>
    </location>
</feature>
<protein>
    <submittedName>
        <fullName evidence="2">Uncharacterized protein</fullName>
    </submittedName>
</protein>
<gene>
    <name evidence="2" type="ORF">M408DRAFT_233863</name>
</gene>
<keyword evidence="3" id="KW-1185">Reference proteome</keyword>
<feature type="region of interest" description="Disordered" evidence="1">
    <location>
        <begin position="68"/>
        <end position="157"/>
    </location>
</feature>
<feature type="region of interest" description="Disordered" evidence="1">
    <location>
        <begin position="12"/>
        <end position="42"/>
    </location>
</feature>
<evidence type="ECO:0000313" key="3">
    <source>
        <dbReference type="Proteomes" id="UP000054097"/>
    </source>
</evidence>
<dbReference type="AlphaFoldDB" id="A0A0C3A3X4"/>
<reference evidence="3" key="2">
    <citation type="submission" date="2015-01" db="EMBL/GenBank/DDBJ databases">
        <title>Evolutionary Origins and Diversification of the Mycorrhizal Mutualists.</title>
        <authorList>
            <consortium name="DOE Joint Genome Institute"/>
            <consortium name="Mycorrhizal Genomics Consortium"/>
            <person name="Kohler A."/>
            <person name="Kuo A."/>
            <person name="Nagy L.G."/>
            <person name="Floudas D."/>
            <person name="Copeland A."/>
            <person name="Barry K.W."/>
            <person name="Cichocki N."/>
            <person name="Veneault-Fourrey C."/>
            <person name="LaButti K."/>
            <person name="Lindquist E.A."/>
            <person name="Lipzen A."/>
            <person name="Lundell T."/>
            <person name="Morin E."/>
            <person name="Murat C."/>
            <person name="Riley R."/>
            <person name="Ohm R."/>
            <person name="Sun H."/>
            <person name="Tunlid A."/>
            <person name="Henrissat B."/>
            <person name="Grigoriev I.V."/>
            <person name="Hibbett D.S."/>
            <person name="Martin F."/>
        </authorList>
    </citation>
    <scope>NUCLEOTIDE SEQUENCE [LARGE SCALE GENOMIC DNA]</scope>
    <source>
        <strain evidence="3">MAFF 305830</strain>
    </source>
</reference>
<evidence type="ECO:0000256" key="1">
    <source>
        <dbReference type="SAM" id="MobiDB-lite"/>
    </source>
</evidence>
<accession>A0A0C3A3X4</accession>
<dbReference type="OrthoDB" id="3216448at2759"/>
<reference evidence="2 3" key="1">
    <citation type="submission" date="2014-04" db="EMBL/GenBank/DDBJ databases">
        <authorList>
            <consortium name="DOE Joint Genome Institute"/>
            <person name="Kuo A."/>
            <person name="Zuccaro A."/>
            <person name="Kohler A."/>
            <person name="Nagy L.G."/>
            <person name="Floudas D."/>
            <person name="Copeland A."/>
            <person name="Barry K.W."/>
            <person name="Cichocki N."/>
            <person name="Veneault-Fourrey C."/>
            <person name="LaButti K."/>
            <person name="Lindquist E.A."/>
            <person name="Lipzen A."/>
            <person name="Lundell T."/>
            <person name="Morin E."/>
            <person name="Murat C."/>
            <person name="Sun H."/>
            <person name="Tunlid A."/>
            <person name="Henrissat B."/>
            <person name="Grigoriev I.V."/>
            <person name="Hibbett D.S."/>
            <person name="Martin F."/>
            <person name="Nordberg H.P."/>
            <person name="Cantor M.N."/>
            <person name="Hua S.X."/>
        </authorList>
    </citation>
    <scope>NUCLEOTIDE SEQUENCE [LARGE SCALE GENOMIC DNA]</scope>
    <source>
        <strain evidence="2 3">MAFF 305830</strain>
    </source>
</reference>
<dbReference type="HOGENOM" id="CLU_842397_0_0_1"/>
<feature type="compositionally biased region" description="Basic residues" evidence="1">
    <location>
        <begin position="320"/>
        <end position="330"/>
    </location>
</feature>
<dbReference type="Proteomes" id="UP000054097">
    <property type="component" value="Unassembled WGS sequence"/>
</dbReference>
<proteinExistence type="predicted"/>
<feature type="compositionally biased region" description="Basic and acidic residues" evidence="1">
    <location>
        <begin position="88"/>
        <end position="98"/>
    </location>
</feature>
<dbReference type="EMBL" id="KN824761">
    <property type="protein sequence ID" value="KIM19375.1"/>
    <property type="molecule type" value="Genomic_DNA"/>
</dbReference>
<organism evidence="2 3">
    <name type="scientific">Serendipita vermifera MAFF 305830</name>
    <dbReference type="NCBI Taxonomy" id="933852"/>
    <lineage>
        <taxon>Eukaryota</taxon>
        <taxon>Fungi</taxon>
        <taxon>Dikarya</taxon>
        <taxon>Basidiomycota</taxon>
        <taxon>Agaricomycotina</taxon>
        <taxon>Agaricomycetes</taxon>
        <taxon>Sebacinales</taxon>
        <taxon>Serendipitaceae</taxon>
        <taxon>Serendipita</taxon>
    </lineage>
</organism>
<sequence>MDHAFWKSRYADVGGKTPTTLDRDTATSGGGGSKSVPGTANALHYVRKPGPINVAINPATSKLASGLSSYKSSHKRFGSEYGYPTGVKKMDSKGRLKASEPPARQGSAESATSSTPRSKSNVALSSSVTKLQTTASESTLSTSVTRPATASAAGTMRHVSDTMVHTLRRAIVPFTTFEQPTEPPAPATHQRASLRTDSMALAALKDVARSHGMIDSRAASQQAHKEAAVGQRRHHHTDKSNVSSLDQGASSTIASNSSHSSSGHLQNSHSSHDSEGVAYDDDDPQEKGGRGRSSRKRQTLSRSPSPPSWASWAEDEPINHRRGRSARRGQ</sequence>